<dbReference type="Proteomes" id="UP000221949">
    <property type="component" value="Segment"/>
</dbReference>
<gene>
    <name evidence="1" type="ORF">STRATTON_235</name>
</gene>
<proteinExistence type="predicted"/>
<organism evidence="1 2">
    <name type="scientific">Erwinia phage vB_EamM_Stratton</name>
    <dbReference type="NCBI Taxonomy" id="1883378"/>
    <lineage>
        <taxon>Viruses</taxon>
        <taxon>Duplodnaviria</taxon>
        <taxon>Heunggongvirae</taxon>
        <taxon>Uroviricota</taxon>
        <taxon>Caudoviricetes</taxon>
        <taxon>Chimalliviridae</taxon>
        <taxon>Erskinevirus</taxon>
        <taxon>Erskinevirus EaH2</taxon>
    </lineage>
</organism>
<sequence>MKIYFNLTDDSLRELWPKAMNNLRNVVHDMVKAHMEPELEYYSMTVTNTVLGEVYWRAGELSRNIGMFEYDSSDLVDGNMEKQISRFTMELKVDEVIDNIGKHFNDKEAREKWLNEQTSEDRSIEALRTFKWDEFYPLYIGAVSSALRSIEEEIWKSIVDTVNRLVIQIEKK</sequence>
<evidence type="ECO:0000313" key="1">
    <source>
        <dbReference type="EMBL" id="ANZ50660.1"/>
    </source>
</evidence>
<reference evidence="2" key="1">
    <citation type="submission" date="2016-06" db="EMBL/GenBank/DDBJ databases">
        <authorList>
            <person name="Berg J.A."/>
            <person name="Stratton M.L."/>
            <person name="Esplin I.D."/>
            <person name="Jensen G.L."/>
            <person name="Merrill B.D."/>
            <person name="Breakwell D.P."/>
            <person name="Hope S."/>
            <person name="Grose J.H."/>
        </authorList>
    </citation>
    <scope>NUCLEOTIDE SEQUENCE [LARGE SCALE GENOMIC DNA]</scope>
</reference>
<evidence type="ECO:0000313" key="2">
    <source>
        <dbReference type="Proteomes" id="UP000221949"/>
    </source>
</evidence>
<accession>A0A1B2IHA5</accession>
<protein>
    <submittedName>
        <fullName evidence="1">Uncharacterized protein</fullName>
    </submittedName>
</protein>
<dbReference type="EMBL" id="KX397373">
    <property type="protein sequence ID" value="ANZ50660.1"/>
    <property type="molecule type" value="Genomic_DNA"/>
</dbReference>
<name>A0A1B2IHA5_9CAUD</name>